<protein>
    <submittedName>
        <fullName evidence="1">NRDE family protein</fullName>
    </submittedName>
</protein>
<sequence length="252" mass="28562">MCILFVALNQHPNYPLIIAANRDEFHERPTQEMHWWRQTEILAGKDLQGLGTWLGLTKNGHFSALTNYRKLPLKVGEFKSRGELVLKALTDPMESLVNHLDKQAAQYQGFNLLYGDQHGLVCFDSTKHQFTTLTSGFFSLCNGSLDDKWPKMAKGEQALEHYVTSNNDISHEELLMLLKDKEQASDDLLPSTGIGLEWERKLSAIFIQGDGYGTRSSCVITLDSKGKFKVTEITYSANGNFIQQNNFNWLSQ</sequence>
<accession>A0A7Y0Q6F1</accession>
<reference evidence="1 2" key="1">
    <citation type="submission" date="2020-04" db="EMBL/GenBank/DDBJ databases">
        <title>Thalassotalea sp. M1531, isolated from the surface of marine red alga.</title>
        <authorList>
            <person name="Pang L."/>
            <person name="Lu D.-C."/>
        </authorList>
    </citation>
    <scope>NUCLEOTIDE SEQUENCE [LARGE SCALE GENOMIC DNA]</scope>
    <source>
        <strain evidence="1 2">M1531</strain>
    </source>
</reference>
<dbReference type="InterPro" id="IPR008551">
    <property type="entry name" value="TANGO2"/>
</dbReference>
<organism evidence="1 2">
    <name type="scientific">Thalassotalea algicola</name>
    <dbReference type="NCBI Taxonomy" id="2716224"/>
    <lineage>
        <taxon>Bacteria</taxon>
        <taxon>Pseudomonadati</taxon>
        <taxon>Pseudomonadota</taxon>
        <taxon>Gammaproteobacteria</taxon>
        <taxon>Alteromonadales</taxon>
        <taxon>Colwelliaceae</taxon>
        <taxon>Thalassotalea</taxon>
    </lineage>
</organism>
<gene>
    <name evidence="1" type="ORF">HII17_07020</name>
</gene>
<dbReference type="RefSeq" id="WP_169074630.1">
    <property type="nucleotide sequence ID" value="NZ_JABBXH010000002.1"/>
</dbReference>
<evidence type="ECO:0000313" key="2">
    <source>
        <dbReference type="Proteomes" id="UP000568664"/>
    </source>
</evidence>
<dbReference type="EMBL" id="JABBXH010000002">
    <property type="protein sequence ID" value="NMP31308.1"/>
    <property type="molecule type" value="Genomic_DNA"/>
</dbReference>
<proteinExistence type="predicted"/>
<evidence type="ECO:0000313" key="1">
    <source>
        <dbReference type="EMBL" id="NMP31308.1"/>
    </source>
</evidence>
<dbReference type="AlphaFoldDB" id="A0A7Y0Q6F1"/>
<keyword evidence="2" id="KW-1185">Reference proteome</keyword>
<name>A0A7Y0Q6F1_9GAMM</name>
<dbReference type="Proteomes" id="UP000568664">
    <property type="component" value="Unassembled WGS sequence"/>
</dbReference>
<comment type="caution">
    <text evidence="1">The sequence shown here is derived from an EMBL/GenBank/DDBJ whole genome shotgun (WGS) entry which is preliminary data.</text>
</comment>
<dbReference type="PANTHER" id="PTHR17985:SF8">
    <property type="entry name" value="TRANSPORT AND GOLGI ORGANIZATION PROTEIN 2 HOMOLOG"/>
    <property type="match status" value="1"/>
</dbReference>
<dbReference type="PANTHER" id="PTHR17985">
    <property type="entry name" value="SER/THR-RICH PROTEIN T10 IN DGCR REGION"/>
    <property type="match status" value="1"/>
</dbReference>
<dbReference type="Pfam" id="PF05742">
    <property type="entry name" value="TANGO2"/>
    <property type="match status" value="1"/>
</dbReference>